<sequence>VDPDPPPPPPEQVPPTVAVTQPVTPIPADAPPPRQGCMAKRSCLEKALLVLIIIIIIICILCAAAFLIYFFFSSAPEGTCLSENCVNAASRLKSYMNDEVNPCNDFYEYACGKWMKTKVLEPTEDRLDTFTAIKEAYKVKMKVLLEETIGQDDPAYKTQPRTFYKACMNLGRIEDRDTEPFMEFLATIGKFPTLETAWNETHEDFSLEQMIIRLAKIGVTPLFSIMIDRDWKNPDANRLYIGDAMLGLRTKEAYKDGRKSLNLEQREKWLVDTLVLLGADKETAEKDVGKILDLEISLSKLMRDPIEKENRDARYNLETIRLLNSEFTWLNWLEVFQGIGANPEKGSVLIDDEEQIINQEPQYLEKLGELLKTTDNRIIANFMMSSLLKYTAWLGEDFRHNLEQYLKVSENEPSMERWEQCTKQATEIYPEAVSRMFVEAHFPKESKEKIDAIVKDLRNAFSSMVAGNTWMSEEAIEKARDKLGRMEAKVAYPDYLMDDERLNSLYEDIPADELKYLETLAEYRKFKTLMDLQKVRERPDRKEWISAYPASVDYGYDQVENEIIVPAAFLQPPIFSPEYPYSMNFGAAGMWIGRDITKAIDKQGSRYDAQGDLKPWWSDRDKEGYAAQSTCFIDQYGCYKWEGNSIDGELTLGENVADNGGLKQSYKAYRAMIKREGTEEQRLPGLDLNHNQIFFLSFAQTWCAQIRDTAKKSIVETGPHAPHPYRVFGSLQNTAEFAEAYNCQMGSRMNPMRKCRMW</sequence>
<keyword evidence="13" id="KW-1185">Reference proteome</keyword>
<accession>A0AAV4D8Z0</accession>
<feature type="compositionally biased region" description="Low complexity" evidence="8">
    <location>
        <begin position="14"/>
        <end position="23"/>
    </location>
</feature>
<evidence type="ECO:0000313" key="12">
    <source>
        <dbReference type="EMBL" id="GFO40521.1"/>
    </source>
</evidence>
<dbReference type="GO" id="GO:0046872">
    <property type="term" value="F:metal ion binding"/>
    <property type="evidence" value="ECO:0007669"/>
    <property type="project" value="UniProtKB-KW"/>
</dbReference>
<dbReference type="InterPro" id="IPR042089">
    <property type="entry name" value="Peptidase_M13_dom_2"/>
</dbReference>
<keyword evidence="6" id="KW-0862">Zinc</keyword>
<reference evidence="12 13" key="1">
    <citation type="journal article" date="2021" name="Elife">
        <title>Chloroplast acquisition without the gene transfer in kleptoplastic sea slugs, Plakobranchus ocellatus.</title>
        <authorList>
            <person name="Maeda T."/>
            <person name="Takahashi S."/>
            <person name="Yoshida T."/>
            <person name="Shimamura S."/>
            <person name="Takaki Y."/>
            <person name="Nagai Y."/>
            <person name="Toyoda A."/>
            <person name="Suzuki Y."/>
            <person name="Arimoto A."/>
            <person name="Ishii H."/>
            <person name="Satoh N."/>
            <person name="Nishiyama T."/>
            <person name="Hasebe M."/>
            <person name="Maruyama T."/>
            <person name="Minagawa J."/>
            <person name="Obokata J."/>
            <person name="Shigenobu S."/>
        </authorList>
    </citation>
    <scope>NUCLEOTIDE SEQUENCE [LARGE SCALE GENOMIC DNA]</scope>
</reference>
<feature type="compositionally biased region" description="Pro residues" evidence="8">
    <location>
        <begin position="1"/>
        <end position="13"/>
    </location>
</feature>
<feature type="region of interest" description="Disordered" evidence="8">
    <location>
        <begin position="1"/>
        <end position="33"/>
    </location>
</feature>
<evidence type="ECO:0000259" key="10">
    <source>
        <dbReference type="Pfam" id="PF01431"/>
    </source>
</evidence>
<protein>
    <submittedName>
        <fullName evidence="12">Endothelin-converting enzyme 1</fullName>
    </submittedName>
</protein>
<keyword evidence="9" id="KW-0812">Transmembrane</keyword>
<organism evidence="12 13">
    <name type="scientific">Plakobranchus ocellatus</name>
    <dbReference type="NCBI Taxonomy" id="259542"/>
    <lineage>
        <taxon>Eukaryota</taxon>
        <taxon>Metazoa</taxon>
        <taxon>Spiralia</taxon>
        <taxon>Lophotrochozoa</taxon>
        <taxon>Mollusca</taxon>
        <taxon>Gastropoda</taxon>
        <taxon>Heterobranchia</taxon>
        <taxon>Euthyneura</taxon>
        <taxon>Panpulmonata</taxon>
        <taxon>Sacoglossa</taxon>
        <taxon>Placobranchoidea</taxon>
        <taxon>Plakobranchidae</taxon>
        <taxon>Plakobranchus</taxon>
    </lineage>
</organism>
<dbReference type="Pfam" id="PF01431">
    <property type="entry name" value="Peptidase_M13"/>
    <property type="match status" value="1"/>
</dbReference>
<evidence type="ECO:0000256" key="2">
    <source>
        <dbReference type="ARBA" id="ARBA00007357"/>
    </source>
</evidence>
<dbReference type="AlphaFoldDB" id="A0AAV4D8Z0"/>
<keyword evidence="4" id="KW-0479">Metal-binding</keyword>
<keyword evidence="9" id="KW-1133">Transmembrane helix</keyword>
<dbReference type="GO" id="GO:0004222">
    <property type="term" value="F:metalloendopeptidase activity"/>
    <property type="evidence" value="ECO:0007669"/>
    <property type="project" value="InterPro"/>
</dbReference>
<comment type="similarity">
    <text evidence="2">Belongs to the peptidase M13 family.</text>
</comment>
<dbReference type="GO" id="GO:0016485">
    <property type="term" value="P:protein processing"/>
    <property type="evidence" value="ECO:0007669"/>
    <property type="project" value="TreeGrafter"/>
</dbReference>
<dbReference type="PANTHER" id="PTHR11733">
    <property type="entry name" value="ZINC METALLOPROTEASE FAMILY M13 NEPRILYSIN-RELATED"/>
    <property type="match status" value="1"/>
</dbReference>
<gene>
    <name evidence="12" type="ORF">PoB_006702600</name>
</gene>
<evidence type="ECO:0000256" key="9">
    <source>
        <dbReference type="SAM" id="Phobius"/>
    </source>
</evidence>
<dbReference type="CDD" id="cd08662">
    <property type="entry name" value="M13"/>
    <property type="match status" value="1"/>
</dbReference>
<evidence type="ECO:0000256" key="5">
    <source>
        <dbReference type="ARBA" id="ARBA00022801"/>
    </source>
</evidence>
<dbReference type="InterPro" id="IPR000718">
    <property type="entry name" value="Peptidase_M13"/>
</dbReference>
<dbReference type="InterPro" id="IPR018497">
    <property type="entry name" value="Peptidase_M13_C"/>
</dbReference>
<evidence type="ECO:0000256" key="1">
    <source>
        <dbReference type="ARBA" id="ARBA00001947"/>
    </source>
</evidence>
<name>A0AAV4D8Z0_9GAST</name>
<dbReference type="PANTHER" id="PTHR11733:SF167">
    <property type="entry name" value="FI17812P1-RELATED"/>
    <property type="match status" value="1"/>
</dbReference>
<dbReference type="Proteomes" id="UP000735302">
    <property type="component" value="Unassembled WGS sequence"/>
</dbReference>
<dbReference type="InterPro" id="IPR008753">
    <property type="entry name" value="Peptidase_M13_N"/>
</dbReference>
<dbReference type="SUPFAM" id="SSF55486">
    <property type="entry name" value="Metalloproteases ('zincins'), catalytic domain"/>
    <property type="match status" value="1"/>
</dbReference>
<dbReference type="Gene3D" id="3.40.390.10">
    <property type="entry name" value="Collagenase (Catalytic Domain)"/>
    <property type="match status" value="1"/>
</dbReference>
<evidence type="ECO:0000256" key="4">
    <source>
        <dbReference type="ARBA" id="ARBA00022723"/>
    </source>
</evidence>
<evidence type="ECO:0000259" key="11">
    <source>
        <dbReference type="Pfam" id="PF05649"/>
    </source>
</evidence>
<comment type="caution">
    <text evidence="12">The sequence shown here is derived from an EMBL/GenBank/DDBJ whole genome shotgun (WGS) entry which is preliminary data.</text>
</comment>
<keyword evidence="9" id="KW-0472">Membrane</keyword>
<dbReference type="Pfam" id="PF05649">
    <property type="entry name" value="Peptidase_M13_N"/>
    <property type="match status" value="1"/>
</dbReference>
<feature type="transmembrane region" description="Helical" evidence="9">
    <location>
        <begin position="48"/>
        <end position="72"/>
    </location>
</feature>
<dbReference type="PRINTS" id="PR00786">
    <property type="entry name" value="NEPRILYSIN"/>
</dbReference>
<evidence type="ECO:0000256" key="6">
    <source>
        <dbReference type="ARBA" id="ARBA00022833"/>
    </source>
</evidence>
<feature type="domain" description="Peptidase M13 N-terminal" evidence="11">
    <location>
        <begin position="102"/>
        <end position="493"/>
    </location>
</feature>
<dbReference type="EMBL" id="BLXT01007619">
    <property type="protein sequence ID" value="GFO40521.1"/>
    <property type="molecule type" value="Genomic_DNA"/>
</dbReference>
<dbReference type="PROSITE" id="PS51885">
    <property type="entry name" value="NEPRILYSIN"/>
    <property type="match status" value="1"/>
</dbReference>
<keyword evidence="3" id="KW-0645">Protease</keyword>
<keyword evidence="7" id="KW-0482">Metalloprotease</keyword>
<evidence type="ECO:0000256" key="3">
    <source>
        <dbReference type="ARBA" id="ARBA00022670"/>
    </source>
</evidence>
<dbReference type="InterPro" id="IPR024079">
    <property type="entry name" value="MetalloPept_cat_dom_sf"/>
</dbReference>
<feature type="domain" description="Peptidase M13 C-terminal" evidence="10">
    <location>
        <begin position="556"/>
        <end position="756"/>
    </location>
</feature>
<feature type="non-terminal residue" evidence="12">
    <location>
        <position position="1"/>
    </location>
</feature>
<keyword evidence="5" id="KW-0378">Hydrolase</keyword>
<dbReference type="Gene3D" id="1.10.1380.10">
    <property type="entry name" value="Neutral endopeptidase , domain2"/>
    <property type="match status" value="1"/>
</dbReference>
<evidence type="ECO:0000256" key="8">
    <source>
        <dbReference type="SAM" id="MobiDB-lite"/>
    </source>
</evidence>
<evidence type="ECO:0000313" key="13">
    <source>
        <dbReference type="Proteomes" id="UP000735302"/>
    </source>
</evidence>
<comment type="cofactor">
    <cofactor evidence="1">
        <name>Zn(2+)</name>
        <dbReference type="ChEBI" id="CHEBI:29105"/>
    </cofactor>
</comment>
<feature type="compositionally biased region" description="Pro residues" evidence="8">
    <location>
        <begin position="24"/>
        <end position="33"/>
    </location>
</feature>
<proteinExistence type="inferred from homology"/>
<dbReference type="GO" id="GO:0005886">
    <property type="term" value="C:plasma membrane"/>
    <property type="evidence" value="ECO:0007669"/>
    <property type="project" value="TreeGrafter"/>
</dbReference>
<evidence type="ECO:0000256" key="7">
    <source>
        <dbReference type="ARBA" id="ARBA00023049"/>
    </source>
</evidence>